<dbReference type="PANTHER" id="PTHR42748">
    <property type="entry name" value="NITROGEN METABOLITE REPRESSION PROTEIN NMRA FAMILY MEMBER"/>
    <property type="match status" value="1"/>
</dbReference>
<keyword evidence="2" id="KW-0521">NADP</keyword>
<evidence type="ECO:0000256" key="1">
    <source>
        <dbReference type="ARBA" id="ARBA00006328"/>
    </source>
</evidence>
<dbReference type="GO" id="GO:0005634">
    <property type="term" value="C:nucleus"/>
    <property type="evidence" value="ECO:0007669"/>
    <property type="project" value="TreeGrafter"/>
</dbReference>
<gene>
    <name evidence="4" type="ORF">HRG_10615</name>
</gene>
<evidence type="ECO:0000256" key="2">
    <source>
        <dbReference type="ARBA" id="ARBA00022857"/>
    </source>
</evidence>
<dbReference type="InterPro" id="IPR008030">
    <property type="entry name" value="NmrA-like"/>
</dbReference>
<dbReference type="SUPFAM" id="SSF51735">
    <property type="entry name" value="NAD(P)-binding Rossmann-fold domains"/>
    <property type="match status" value="1"/>
</dbReference>
<dbReference type="Proteomes" id="UP000824596">
    <property type="component" value="Unassembled WGS sequence"/>
</dbReference>
<dbReference type="RefSeq" id="XP_044715827.1">
    <property type="nucleotide sequence ID" value="XM_044869085.1"/>
</dbReference>
<evidence type="ECO:0000313" key="5">
    <source>
        <dbReference type="Proteomes" id="UP000824596"/>
    </source>
</evidence>
<dbReference type="Pfam" id="PF05368">
    <property type="entry name" value="NmrA"/>
    <property type="match status" value="1"/>
</dbReference>
<evidence type="ECO:0000313" key="4">
    <source>
        <dbReference type="EMBL" id="KAH0958314.1"/>
    </source>
</evidence>
<sequence>MAATIAIFGATGKQGGSVAQSLLQNPSFRVRAITRNPSSEASRTLASAGAEIAQADGFHEEEILAAFQGSWGAFVNLNSDDKIWRDPEGPTEFDLGKIIVDAAARAGVKHLVFSSGPPCVDMTGGKVKMNAMEMKYRIEQCDCKKVSISTDLTIMGGV</sequence>
<feature type="domain" description="NmrA-like" evidence="3">
    <location>
        <begin position="3"/>
        <end position="141"/>
    </location>
</feature>
<proteinExistence type="inferred from homology"/>
<name>A0A9P8MNL8_9HYPO</name>
<dbReference type="InterPro" id="IPR036291">
    <property type="entry name" value="NAD(P)-bd_dom_sf"/>
</dbReference>
<dbReference type="AlphaFoldDB" id="A0A9P8MNL8"/>
<organism evidence="4 5">
    <name type="scientific">Hirsutella rhossiliensis</name>
    <dbReference type="NCBI Taxonomy" id="111463"/>
    <lineage>
        <taxon>Eukaryota</taxon>
        <taxon>Fungi</taxon>
        <taxon>Dikarya</taxon>
        <taxon>Ascomycota</taxon>
        <taxon>Pezizomycotina</taxon>
        <taxon>Sordariomycetes</taxon>
        <taxon>Hypocreomycetidae</taxon>
        <taxon>Hypocreales</taxon>
        <taxon>Ophiocordycipitaceae</taxon>
        <taxon>Hirsutella</taxon>
    </lineage>
</organism>
<dbReference type="OrthoDB" id="300709at2759"/>
<dbReference type="Gene3D" id="3.40.50.720">
    <property type="entry name" value="NAD(P)-binding Rossmann-like Domain"/>
    <property type="match status" value="1"/>
</dbReference>
<dbReference type="InterPro" id="IPR051164">
    <property type="entry name" value="NmrA-like_oxidored"/>
</dbReference>
<comment type="similarity">
    <text evidence="1">Belongs to the NmrA-type oxidoreductase family.</text>
</comment>
<keyword evidence="5" id="KW-1185">Reference proteome</keyword>
<dbReference type="GeneID" id="68359743"/>
<reference evidence="4" key="1">
    <citation type="submission" date="2021-09" db="EMBL/GenBank/DDBJ databases">
        <title>A high-quality genome of the endoparasitic fungus Hirsutella rhossiliensis with a comparison of Hirsutella genomes reveals transposable elements contributing to genome size variation.</title>
        <authorList>
            <person name="Lin R."/>
            <person name="Jiao Y."/>
            <person name="Sun X."/>
            <person name="Ling J."/>
            <person name="Xie B."/>
            <person name="Cheng X."/>
        </authorList>
    </citation>
    <scope>NUCLEOTIDE SEQUENCE</scope>
    <source>
        <strain evidence="4">HR02</strain>
    </source>
</reference>
<dbReference type="PANTHER" id="PTHR42748:SF7">
    <property type="entry name" value="NMRA LIKE REDOX SENSOR 1-RELATED"/>
    <property type="match status" value="1"/>
</dbReference>
<dbReference type="EMBL" id="JAIZPD010000016">
    <property type="protein sequence ID" value="KAH0958314.1"/>
    <property type="molecule type" value="Genomic_DNA"/>
</dbReference>
<protein>
    <submittedName>
        <fullName evidence="4">NmrA-like family domain-containing protein</fullName>
    </submittedName>
</protein>
<evidence type="ECO:0000259" key="3">
    <source>
        <dbReference type="Pfam" id="PF05368"/>
    </source>
</evidence>
<accession>A0A9P8MNL8</accession>
<comment type="caution">
    <text evidence="4">The sequence shown here is derived from an EMBL/GenBank/DDBJ whole genome shotgun (WGS) entry which is preliminary data.</text>
</comment>